<sequence>MTSKLAMAGSTAMILTPPHPPDLLPTVRLFFFPRYKKGKKMQRIKRDEERTSDVVELATPLAAGTVIGNTLKTGDSFLLPFSSSSTFS</sequence>
<dbReference type="AlphaFoldDB" id="A0A5A7SWZ1"/>
<reference evidence="1 2" key="1">
    <citation type="submission" date="2019-08" db="EMBL/GenBank/DDBJ databases">
        <title>Draft genome sequences of two oriental melons (Cucumis melo L. var makuwa).</title>
        <authorList>
            <person name="Kwon S.-Y."/>
        </authorList>
    </citation>
    <scope>NUCLEOTIDE SEQUENCE [LARGE SCALE GENOMIC DNA]</scope>
    <source>
        <strain evidence="2">cv. SW 3</strain>
        <tissue evidence="1">Leaf</tissue>
    </source>
</reference>
<accession>A0A5A7SWZ1</accession>
<protein>
    <submittedName>
        <fullName evidence="1">Uncharacterized protein</fullName>
    </submittedName>
</protein>
<evidence type="ECO:0000313" key="1">
    <source>
        <dbReference type="EMBL" id="KAA0035063.1"/>
    </source>
</evidence>
<comment type="caution">
    <text evidence="1">The sequence shown here is derived from an EMBL/GenBank/DDBJ whole genome shotgun (WGS) entry which is preliminary data.</text>
</comment>
<dbReference type="Proteomes" id="UP000321393">
    <property type="component" value="Unassembled WGS sequence"/>
</dbReference>
<evidence type="ECO:0000313" key="2">
    <source>
        <dbReference type="Proteomes" id="UP000321393"/>
    </source>
</evidence>
<organism evidence="1 2">
    <name type="scientific">Cucumis melo var. makuwa</name>
    <name type="common">Oriental melon</name>
    <dbReference type="NCBI Taxonomy" id="1194695"/>
    <lineage>
        <taxon>Eukaryota</taxon>
        <taxon>Viridiplantae</taxon>
        <taxon>Streptophyta</taxon>
        <taxon>Embryophyta</taxon>
        <taxon>Tracheophyta</taxon>
        <taxon>Spermatophyta</taxon>
        <taxon>Magnoliopsida</taxon>
        <taxon>eudicotyledons</taxon>
        <taxon>Gunneridae</taxon>
        <taxon>Pentapetalae</taxon>
        <taxon>rosids</taxon>
        <taxon>fabids</taxon>
        <taxon>Cucurbitales</taxon>
        <taxon>Cucurbitaceae</taxon>
        <taxon>Benincaseae</taxon>
        <taxon>Cucumis</taxon>
    </lineage>
</organism>
<name>A0A5A7SWZ1_CUCMM</name>
<gene>
    <name evidence="1" type="ORF">E6C27_scaffold57G001200</name>
</gene>
<proteinExistence type="predicted"/>
<dbReference type="EMBL" id="SSTE01020204">
    <property type="protein sequence ID" value="KAA0035063.1"/>
    <property type="molecule type" value="Genomic_DNA"/>
</dbReference>